<evidence type="ECO:0000313" key="3">
    <source>
        <dbReference type="Proteomes" id="UP000674234"/>
    </source>
</evidence>
<keyword evidence="1" id="KW-0472">Membrane</keyword>
<keyword evidence="3" id="KW-1185">Reference proteome</keyword>
<name>A0A940WPA1_9ACTN</name>
<reference evidence="2" key="1">
    <citation type="submission" date="2021-02" db="EMBL/GenBank/DDBJ databases">
        <title>Draft genome sequence of Microbispora sp. RL4-1S isolated from rice leaves in Thailand.</title>
        <authorList>
            <person name="Muangham S."/>
            <person name="Duangmal K."/>
        </authorList>
    </citation>
    <scope>NUCLEOTIDE SEQUENCE</scope>
    <source>
        <strain evidence="2">RL4-1S</strain>
    </source>
</reference>
<accession>A0A940WPA1</accession>
<dbReference type="AlphaFoldDB" id="A0A940WPA1"/>
<comment type="caution">
    <text evidence="2">The sequence shown here is derived from an EMBL/GenBank/DDBJ whole genome shotgun (WGS) entry which is preliminary data.</text>
</comment>
<proteinExistence type="predicted"/>
<feature type="transmembrane region" description="Helical" evidence="1">
    <location>
        <begin position="46"/>
        <end position="61"/>
    </location>
</feature>
<dbReference type="Proteomes" id="UP000674234">
    <property type="component" value="Unassembled WGS sequence"/>
</dbReference>
<organism evidence="2 3">
    <name type="scientific">Microbispora oryzae</name>
    <dbReference type="NCBI Taxonomy" id="2806554"/>
    <lineage>
        <taxon>Bacteria</taxon>
        <taxon>Bacillati</taxon>
        <taxon>Actinomycetota</taxon>
        <taxon>Actinomycetes</taxon>
        <taxon>Streptosporangiales</taxon>
        <taxon>Streptosporangiaceae</taxon>
        <taxon>Microbispora</taxon>
    </lineage>
</organism>
<keyword evidence="1" id="KW-0812">Transmembrane</keyword>
<feature type="transmembrane region" description="Helical" evidence="1">
    <location>
        <begin position="73"/>
        <end position="94"/>
    </location>
</feature>
<keyword evidence="1" id="KW-1133">Transmembrane helix</keyword>
<evidence type="ECO:0000313" key="2">
    <source>
        <dbReference type="EMBL" id="MBP2704646.1"/>
    </source>
</evidence>
<sequence length="98" mass="10335">MRRLPVHLTLNTDGRPHPVENIMTVATLLVGLVAFCLGFVVRAHVVASWLGAIGFFGGMYAQFMSSTTAQRSLIIVGVVTSFVGAALGIAHGGFLPKP</sequence>
<dbReference type="EMBL" id="JAFCNB010000005">
    <property type="protein sequence ID" value="MBP2704646.1"/>
    <property type="molecule type" value="Genomic_DNA"/>
</dbReference>
<evidence type="ECO:0000256" key="1">
    <source>
        <dbReference type="SAM" id="Phobius"/>
    </source>
</evidence>
<gene>
    <name evidence="2" type="ORF">JOL79_12560</name>
</gene>
<protein>
    <submittedName>
        <fullName evidence="2">Uncharacterized protein</fullName>
    </submittedName>
</protein>
<feature type="transmembrane region" description="Helical" evidence="1">
    <location>
        <begin position="21"/>
        <end position="40"/>
    </location>
</feature>